<dbReference type="SUPFAM" id="SSF56672">
    <property type="entry name" value="DNA/RNA polymerases"/>
    <property type="match status" value="1"/>
</dbReference>
<dbReference type="InterPro" id="IPR000477">
    <property type="entry name" value="RT_dom"/>
</dbReference>
<dbReference type="Pfam" id="PF00078">
    <property type="entry name" value="RVT_1"/>
    <property type="match status" value="1"/>
</dbReference>
<name>A0A4Y1QYU1_PRUDU</name>
<evidence type="ECO:0000259" key="1">
    <source>
        <dbReference type="Pfam" id="PF00078"/>
    </source>
</evidence>
<dbReference type="PANTHER" id="PTHR37984:SF5">
    <property type="entry name" value="PROTEIN NYNRIN-LIKE"/>
    <property type="match status" value="1"/>
</dbReference>
<sequence length="195" mass="22815">MALELISDDLSNELPPMRDMQDQLIWYLELVFPIYTTIIEDLLQKGFIRKSMSACAVPVLLVPKKDSTWRMCVDNRAINKITINYRFPIPCPEFMLDVLEGFKVFTKIDLRSGYHQIRIKPRDKRKTAFRSKDEFAYGIHVDEDKVRDIREWPTPKTASDVRSFHGLATFYRPFVPHFSTLTAPITECLKHGKFN</sequence>
<protein>
    <submittedName>
        <fullName evidence="2">Transposable element protein</fullName>
    </submittedName>
</protein>
<feature type="domain" description="Reverse transcriptase" evidence="1">
    <location>
        <begin position="62"/>
        <end position="132"/>
    </location>
</feature>
<dbReference type="EMBL" id="AP019298">
    <property type="protein sequence ID" value="BBG96998.1"/>
    <property type="molecule type" value="Genomic_DNA"/>
</dbReference>
<dbReference type="PANTHER" id="PTHR37984">
    <property type="entry name" value="PROTEIN CBG26694"/>
    <property type="match status" value="1"/>
</dbReference>
<dbReference type="InterPro" id="IPR043128">
    <property type="entry name" value="Rev_trsase/Diguanyl_cyclase"/>
</dbReference>
<organism evidence="2">
    <name type="scientific">Prunus dulcis</name>
    <name type="common">Almond</name>
    <name type="synonym">Amygdalus dulcis</name>
    <dbReference type="NCBI Taxonomy" id="3755"/>
    <lineage>
        <taxon>Eukaryota</taxon>
        <taxon>Viridiplantae</taxon>
        <taxon>Streptophyta</taxon>
        <taxon>Embryophyta</taxon>
        <taxon>Tracheophyta</taxon>
        <taxon>Spermatophyta</taxon>
        <taxon>Magnoliopsida</taxon>
        <taxon>eudicotyledons</taxon>
        <taxon>Gunneridae</taxon>
        <taxon>Pentapetalae</taxon>
        <taxon>rosids</taxon>
        <taxon>fabids</taxon>
        <taxon>Rosales</taxon>
        <taxon>Rosaceae</taxon>
        <taxon>Amygdaloideae</taxon>
        <taxon>Amygdaleae</taxon>
        <taxon>Prunus</taxon>
    </lineage>
</organism>
<dbReference type="InterPro" id="IPR043502">
    <property type="entry name" value="DNA/RNA_pol_sf"/>
</dbReference>
<evidence type="ECO:0000313" key="2">
    <source>
        <dbReference type="EMBL" id="BBG96998.1"/>
    </source>
</evidence>
<proteinExistence type="predicted"/>
<dbReference type="InterPro" id="IPR050951">
    <property type="entry name" value="Retrovirus_Pol_polyprotein"/>
</dbReference>
<accession>A0A4Y1QYU1</accession>
<gene>
    <name evidence="2" type="ORF">Prudu_005982</name>
</gene>
<dbReference type="Gene3D" id="3.30.70.270">
    <property type="match status" value="2"/>
</dbReference>
<dbReference type="CDD" id="cd01647">
    <property type="entry name" value="RT_LTR"/>
    <property type="match status" value="1"/>
</dbReference>
<reference evidence="2" key="1">
    <citation type="journal article" date="2019" name="Science">
        <title>Mutation of a bHLH transcription factor allowed almond domestication.</title>
        <authorList>
            <person name="Sanchez-Perez R."/>
            <person name="Pavan S."/>
            <person name="Mazzeo R."/>
            <person name="Moldovan C."/>
            <person name="Aiese Cigliano R."/>
            <person name="Del Cueto J."/>
            <person name="Ricciardi F."/>
            <person name="Lotti C."/>
            <person name="Ricciardi L."/>
            <person name="Dicenta F."/>
            <person name="Lopez-Marques R.L."/>
            <person name="Lindberg Moller B."/>
        </authorList>
    </citation>
    <scope>NUCLEOTIDE SEQUENCE</scope>
</reference>
<dbReference type="AlphaFoldDB" id="A0A4Y1QYU1"/>
<dbReference type="Gene3D" id="3.10.10.10">
    <property type="entry name" value="HIV Type 1 Reverse Transcriptase, subunit A, domain 1"/>
    <property type="match status" value="1"/>
</dbReference>